<evidence type="ECO:0000313" key="2">
    <source>
        <dbReference type="EMBL" id="GAA3994755.1"/>
    </source>
</evidence>
<dbReference type="EMBL" id="BAABDJ010000001">
    <property type="protein sequence ID" value="GAA3994755.1"/>
    <property type="molecule type" value="Genomic_DNA"/>
</dbReference>
<gene>
    <name evidence="2" type="ORF">GCM10022408_01460</name>
</gene>
<dbReference type="Proteomes" id="UP001500567">
    <property type="component" value="Unassembled WGS sequence"/>
</dbReference>
<feature type="region of interest" description="Disordered" evidence="1">
    <location>
        <begin position="1"/>
        <end position="26"/>
    </location>
</feature>
<sequence length="70" mass="7399">MKRTLGPADGQTRFTPEGWFTGRSKPPFGRVSGKRYRALLPGMLATTKARAIEANGVATVDGELPGAQPG</sequence>
<keyword evidence="3" id="KW-1185">Reference proteome</keyword>
<evidence type="ECO:0000313" key="3">
    <source>
        <dbReference type="Proteomes" id="UP001500567"/>
    </source>
</evidence>
<protein>
    <submittedName>
        <fullName evidence="2">Uncharacterized protein</fullName>
    </submittedName>
</protein>
<accession>A0ABP7RAX3</accession>
<organism evidence="2 3">
    <name type="scientific">Hymenobacter fastidiosus</name>
    <dbReference type="NCBI Taxonomy" id="486264"/>
    <lineage>
        <taxon>Bacteria</taxon>
        <taxon>Pseudomonadati</taxon>
        <taxon>Bacteroidota</taxon>
        <taxon>Cytophagia</taxon>
        <taxon>Cytophagales</taxon>
        <taxon>Hymenobacteraceae</taxon>
        <taxon>Hymenobacter</taxon>
    </lineage>
</organism>
<evidence type="ECO:0000256" key="1">
    <source>
        <dbReference type="SAM" id="MobiDB-lite"/>
    </source>
</evidence>
<name>A0ABP7RAX3_9BACT</name>
<comment type="caution">
    <text evidence="2">The sequence shown here is derived from an EMBL/GenBank/DDBJ whole genome shotgun (WGS) entry which is preliminary data.</text>
</comment>
<proteinExistence type="predicted"/>
<reference evidence="3" key="1">
    <citation type="journal article" date="2019" name="Int. J. Syst. Evol. Microbiol.">
        <title>The Global Catalogue of Microorganisms (GCM) 10K type strain sequencing project: providing services to taxonomists for standard genome sequencing and annotation.</title>
        <authorList>
            <consortium name="The Broad Institute Genomics Platform"/>
            <consortium name="The Broad Institute Genome Sequencing Center for Infectious Disease"/>
            <person name="Wu L."/>
            <person name="Ma J."/>
        </authorList>
    </citation>
    <scope>NUCLEOTIDE SEQUENCE [LARGE SCALE GENOMIC DNA]</scope>
    <source>
        <strain evidence="3">JCM 17224</strain>
    </source>
</reference>